<protein>
    <submittedName>
        <fullName evidence="2">Uncharacterized protein</fullName>
    </submittedName>
</protein>
<dbReference type="OrthoDB" id="5392974at2759"/>
<proteinExistence type="predicted"/>
<sequence>MSSQQQSLLGSASFLRQEAEDRQAWWAVSAQQTQTQTHLSQHQQDSLRDVTVVEIGGRGGAGAPSRNHSLASDYRPHHLDAQDLQDGSRRFSNRSSFAHTPRPLALKLFFLPSPNHETTIKSSSSPPDILQVIQVRFGLRTSAIVDQAVHDHDHDHNNDHDDHDEDTVSPTASPRRPRRITASEIQPPHVRFEGIDDDDDDQDLTKKQSDNYRPLKSWTWEMRHLHATVQVLADAHTTVYFCMNLPTKLQRRITDSVRSMEALAKNPLFMDTLIIDEVIAFYRDLIKSFRTRMIATNNDTSRSSTETSIRLEELATTWRAILRDIHATIHHIHYLQDLAHARPSRTSSSFSSSTSSSYFPMSQFHFQDGGGHHRGGSNSTNGGSGSGSGYSHTRQKSSEVFGPQALEVLELQHSTCEFWARCVSMYLERTTDRARSSTLRLRKTIPLRRRGSLPEINRRLSNFTIDIAVQVQRNSASVSTLAVVRSSPLVSLCTHQITLCTWLPLYRCDVSPVLQKLHTFNSSTYHPSNQTTTESARTNHNHNHSPSSAPSSSAPTASSSPSRTGGGSSSPSSCR</sequence>
<dbReference type="InParanoid" id="A0A2T2ZXF4"/>
<feature type="compositionally biased region" description="Polar residues" evidence="1">
    <location>
        <begin position="522"/>
        <end position="536"/>
    </location>
</feature>
<feature type="compositionally biased region" description="Basic and acidic residues" evidence="1">
    <location>
        <begin position="151"/>
        <end position="161"/>
    </location>
</feature>
<evidence type="ECO:0000256" key="1">
    <source>
        <dbReference type="SAM" id="MobiDB-lite"/>
    </source>
</evidence>
<feature type="region of interest" description="Disordered" evidence="1">
    <location>
        <begin position="522"/>
        <end position="575"/>
    </location>
</feature>
<feature type="region of interest" description="Disordered" evidence="1">
    <location>
        <begin position="369"/>
        <end position="396"/>
    </location>
</feature>
<dbReference type="STRING" id="2025994.A0A2T2ZXF4"/>
<keyword evidence="3" id="KW-1185">Reference proteome</keyword>
<dbReference type="Proteomes" id="UP000241462">
    <property type="component" value="Unassembled WGS sequence"/>
</dbReference>
<evidence type="ECO:0000313" key="3">
    <source>
        <dbReference type="Proteomes" id="UP000241462"/>
    </source>
</evidence>
<evidence type="ECO:0000313" key="2">
    <source>
        <dbReference type="EMBL" id="PSR78934.1"/>
    </source>
</evidence>
<organism evidence="2 3">
    <name type="scientific">Coniella lustricola</name>
    <dbReference type="NCBI Taxonomy" id="2025994"/>
    <lineage>
        <taxon>Eukaryota</taxon>
        <taxon>Fungi</taxon>
        <taxon>Dikarya</taxon>
        <taxon>Ascomycota</taxon>
        <taxon>Pezizomycotina</taxon>
        <taxon>Sordariomycetes</taxon>
        <taxon>Sordariomycetidae</taxon>
        <taxon>Diaporthales</taxon>
        <taxon>Schizoparmaceae</taxon>
        <taxon>Coniella</taxon>
    </lineage>
</organism>
<accession>A0A2T2ZXF4</accession>
<feature type="region of interest" description="Disordered" evidence="1">
    <location>
        <begin position="151"/>
        <end position="208"/>
    </location>
</feature>
<dbReference type="AlphaFoldDB" id="A0A2T2ZXF4"/>
<feature type="compositionally biased region" description="Low complexity" evidence="1">
    <location>
        <begin position="544"/>
        <end position="575"/>
    </location>
</feature>
<reference evidence="2 3" key="1">
    <citation type="journal article" date="2018" name="Mycol. Prog.">
        <title>Coniella lustricola, a new species from submerged detritus.</title>
        <authorList>
            <person name="Raudabaugh D.B."/>
            <person name="Iturriaga T."/>
            <person name="Carver A."/>
            <person name="Mondo S."/>
            <person name="Pangilinan J."/>
            <person name="Lipzen A."/>
            <person name="He G."/>
            <person name="Amirebrahimi M."/>
            <person name="Grigoriev I.V."/>
            <person name="Miller A.N."/>
        </authorList>
    </citation>
    <scope>NUCLEOTIDE SEQUENCE [LARGE SCALE GENOMIC DNA]</scope>
    <source>
        <strain evidence="2 3">B22-T-1</strain>
    </source>
</reference>
<name>A0A2T2ZXF4_9PEZI</name>
<dbReference type="EMBL" id="KZ678584">
    <property type="protein sequence ID" value="PSR78934.1"/>
    <property type="molecule type" value="Genomic_DNA"/>
</dbReference>
<gene>
    <name evidence="2" type="ORF">BD289DRAFT_109557</name>
</gene>